<gene>
    <name evidence="1" type="ORF">ACFQDD_08245</name>
</gene>
<evidence type="ECO:0000313" key="2">
    <source>
        <dbReference type="Proteomes" id="UP001596274"/>
    </source>
</evidence>
<accession>A0ABD5T304</accession>
<dbReference type="Proteomes" id="UP001596274">
    <property type="component" value="Unassembled WGS sequence"/>
</dbReference>
<dbReference type="GO" id="GO:0004177">
    <property type="term" value="F:aminopeptidase activity"/>
    <property type="evidence" value="ECO:0007669"/>
    <property type="project" value="UniProtKB-KW"/>
</dbReference>
<comment type="caution">
    <text evidence="1">The sequence shown here is derived from an EMBL/GenBank/DDBJ whole genome shotgun (WGS) entry which is preliminary data.</text>
</comment>
<sequence>MVDLSARTDRLDEYLDARGLEAVWFAKPNGFAWLTGGDNVVDDDADIGVAAAGYDGELRVIADNIEADRL</sequence>
<keyword evidence="1" id="KW-0378">Hydrolase</keyword>
<evidence type="ECO:0000313" key="1">
    <source>
        <dbReference type="EMBL" id="MFC6771502.1"/>
    </source>
</evidence>
<reference evidence="1 2" key="1">
    <citation type="journal article" date="2019" name="Int. J. Syst. Evol. Microbiol.">
        <title>The Global Catalogue of Microorganisms (GCM) 10K type strain sequencing project: providing services to taxonomists for standard genome sequencing and annotation.</title>
        <authorList>
            <consortium name="The Broad Institute Genomics Platform"/>
            <consortium name="The Broad Institute Genome Sequencing Center for Infectious Disease"/>
            <person name="Wu L."/>
            <person name="Ma J."/>
        </authorList>
    </citation>
    <scope>NUCLEOTIDE SEQUENCE [LARGE SCALE GENOMIC DNA]</scope>
    <source>
        <strain evidence="1 2">PJ61</strain>
    </source>
</reference>
<dbReference type="SUPFAM" id="SSF53092">
    <property type="entry name" value="Creatinase/prolidase N-terminal domain"/>
    <property type="match status" value="1"/>
</dbReference>
<keyword evidence="1" id="KW-0031">Aminopeptidase</keyword>
<dbReference type="InterPro" id="IPR029149">
    <property type="entry name" value="Creatin/AminoP/Spt16_N"/>
</dbReference>
<protein>
    <submittedName>
        <fullName evidence="1">Aminopeptidase P family protein</fullName>
    </submittedName>
</protein>
<keyword evidence="2" id="KW-1185">Reference proteome</keyword>
<keyword evidence="1" id="KW-0645">Protease</keyword>
<feature type="non-terminal residue" evidence="1">
    <location>
        <position position="70"/>
    </location>
</feature>
<organism evidence="1 2">
    <name type="scientific">Halorubrum pallidum</name>
    <dbReference type="NCBI Taxonomy" id="1526114"/>
    <lineage>
        <taxon>Archaea</taxon>
        <taxon>Methanobacteriati</taxon>
        <taxon>Methanobacteriota</taxon>
        <taxon>Stenosarchaea group</taxon>
        <taxon>Halobacteria</taxon>
        <taxon>Halobacteriales</taxon>
        <taxon>Haloferacaceae</taxon>
        <taxon>Halorubrum</taxon>
    </lineage>
</organism>
<proteinExistence type="predicted"/>
<dbReference type="EMBL" id="JBHSWT010000402">
    <property type="protein sequence ID" value="MFC6771502.1"/>
    <property type="molecule type" value="Genomic_DNA"/>
</dbReference>
<dbReference type="AlphaFoldDB" id="A0ABD5T304"/>
<name>A0ABD5T304_9EURY</name>